<dbReference type="OrthoDB" id="5511886at2"/>
<protein>
    <recommendedName>
        <fullName evidence="4">Secreted protein</fullName>
    </recommendedName>
</protein>
<organism evidence="2 3">
    <name type="scientific">Enhygromyxa salina</name>
    <dbReference type="NCBI Taxonomy" id="215803"/>
    <lineage>
        <taxon>Bacteria</taxon>
        <taxon>Pseudomonadati</taxon>
        <taxon>Myxococcota</taxon>
        <taxon>Polyangia</taxon>
        <taxon>Nannocystales</taxon>
        <taxon>Nannocystaceae</taxon>
        <taxon>Enhygromyxa</taxon>
    </lineage>
</organism>
<feature type="chain" id="PRO_5015504349" description="Secreted protein" evidence="1">
    <location>
        <begin position="27"/>
        <end position="253"/>
    </location>
</feature>
<reference evidence="2 3" key="1">
    <citation type="submission" date="2018-03" db="EMBL/GenBank/DDBJ databases">
        <title>Draft Genome Sequences of the Obligatory Marine Myxobacteria Enhygromyxa salina SWB007.</title>
        <authorList>
            <person name="Poehlein A."/>
            <person name="Moghaddam J.A."/>
            <person name="Harms H."/>
            <person name="Alanjari M."/>
            <person name="Koenig G.M."/>
            <person name="Daniel R."/>
            <person name="Schaeberle T.F."/>
        </authorList>
    </citation>
    <scope>NUCLEOTIDE SEQUENCE [LARGE SCALE GENOMIC DNA]</scope>
    <source>
        <strain evidence="2 3">SWB007</strain>
    </source>
</reference>
<comment type="caution">
    <text evidence="2">The sequence shown here is derived from an EMBL/GenBank/DDBJ whole genome shotgun (WGS) entry which is preliminary data.</text>
</comment>
<evidence type="ECO:0000256" key="1">
    <source>
        <dbReference type="SAM" id="SignalP"/>
    </source>
</evidence>
<dbReference type="Pfam" id="PF14273">
    <property type="entry name" value="DUF4360"/>
    <property type="match status" value="1"/>
</dbReference>
<dbReference type="InterPro" id="IPR025649">
    <property type="entry name" value="DUF4360"/>
</dbReference>
<dbReference type="Proteomes" id="UP000238823">
    <property type="component" value="Unassembled WGS sequence"/>
</dbReference>
<evidence type="ECO:0008006" key="4">
    <source>
        <dbReference type="Google" id="ProtNLM"/>
    </source>
</evidence>
<dbReference type="EMBL" id="PVNL01000030">
    <property type="protein sequence ID" value="PRQ09148.1"/>
    <property type="molecule type" value="Genomic_DNA"/>
</dbReference>
<feature type="signal peptide" evidence="1">
    <location>
        <begin position="1"/>
        <end position="26"/>
    </location>
</feature>
<evidence type="ECO:0000313" key="2">
    <source>
        <dbReference type="EMBL" id="PRQ09148.1"/>
    </source>
</evidence>
<keyword evidence="1" id="KW-0732">Signal</keyword>
<accession>A0A2S9YVM3</accession>
<gene>
    <name evidence="2" type="ORF">ENSA7_11380</name>
</gene>
<proteinExistence type="predicted"/>
<dbReference type="AlphaFoldDB" id="A0A2S9YVM3"/>
<dbReference type="PANTHER" id="PTHR38847">
    <property type="match status" value="1"/>
</dbReference>
<sequence>MKDLHKSFIARSGAIAILLGVAPACSADEQESIDDQDMVVAVDDPFADELDVEELRAAPPGLEQVVGDPNIVVSPDDVYIEDIVTSGVGCPKPGSAVGQISSDRKSFILIFKDMLLTNPPGPPIKTTNCVASVKLHVPNGWQVSVATVNTRGYAFLEKGIRARQTSNYFFAGQPVGFSAHSELKGLYDDFYVFTDHVPFQSLVWSPCGASAIFAINTSLLLNAIANPNGNAIFNTTSVDGQFRKVFHWQWQQC</sequence>
<dbReference type="PANTHER" id="PTHR38847:SF1">
    <property type="entry name" value="PSEUDOURIDINE SYNTHASE RSUA_RLUA-LIKE DOMAIN-CONTAINING PROTEIN"/>
    <property type="match status" value="1"/>
</dbReference>
<name>A0A2S9YVM3_9BACT</name>
<dbReference type="RefSeq" id="WP_146157376.1">
    <property type="nucleotide sequence ID" value="NZ_PVNL01000030.1"/>
</dbReference>
<evidence type="ECO:0000313" key="3">
    <source>
        <dbReference type="Proteomes" id="UP000238823"/>
    </source>
</evidence>